<feature type="compositionally biased region" description="Basic and acidic residues" evidence="1">
    <location>
        <begin position="236"/>
        <end position="248"/>
    </location>
</feature>
<name>A0A7J7DSU8_TRIWF</name>
<sequence>MGTKLEYAINLLDTSTSSNSFTVHFVDDHLDYFSSKRLKDNQRTSVVKFSDSINRMAENHNLDTIRKTMQMHEDIFKQQVMELHRLYSVQKTLMNELKAETRRNKGSSPTSGSDVNGIRFVDQHNSVTKPSLRIQGLTDNPTSRERSGSCSGDTLRVPRGFDLERPAEEDISTGVIVPGSNKMSISSCGSEVELTLSIGGTSSSSSSKKSKGFLAHQSLQLGCFESTTPKEIRELDSSVSFKSDRGEDCSTPTTPMSSSSATIDQEKKQPHWLFRGLSINRT</sequence>
<reference evidence="2 3" key="1">
    <citation type="journal article" date="2020" name="Nat. Commun.">
        <title>Genome of Tripterygium wilfordii and identification of cytochrome P450 involved in triptolide biosynthesis.</title>
        <authorList>
            <person name="Tu L."/>
            <person name="Su P."/>
            <person name="Zhang Z."/>
            <person name="Gao L."/>
            <person name="Wang J."/>
            <person name="Hu T."/>
            <person name="Zhou J."/>
            <person name="Zhang Y."/>
            <person name="Zhao Y."/>
            <person name="Liu Y."/>
            <person name="Song Y."/>
            <person name="Tong Y."/>
            <person name="Lu Y."/>
            <person name="Yang J."/>
            <person name="Xu C."/>
            <person name="Jia M."/>
            <person name="Peters R.J."/>
            <person name="Huang L."/>
            <person name="Gao W."/>
        </authorList>
    </citation>
    <scope>NUCLEOTIDE SEQUENCE [LARGE SCALE GENOMIC DNA]</scope>
    <source>
        <strain evidence="3">cv. XIE 37</strain>
        <tissue evidence="2">Leaf</tissue>
    </source>
</reference>
<evidence type="ECO:0000313" key="2">
    <source>
        <dbReference type="EMBL" id="KAF5749373.1"/>
    </source>
</evidence>
<organism evidence="2 3">
    <name type="scientific">Tripterygium wilfordii</name>
    <name type="common">Thunder God vine</name>
    <dbReference type="NCBI Taxonomy" id="458696"/>
    <lineage>
        <taxon>Eukaryota</taxon>
        <taxon>Viridiplantae</taxon>
        <taxon>Streptophyta</taxon>
        <taxon>Embryophyta</taxon>
        <taxon>Tracheophyta</taxon>
        <taxon>Spermatophyta</taxon>
        <taxon>Magnoliopsida</taxon>
        <taxon>eudicotyledons</taxon>
        <taxon>Gunneridae</taxon>
        <taxon>Pentapetalae</taxon>
        <taxon>rosids</taxon>
        <taxon>fabids</taxon>
        <taxon>Celastrales</taxon>
        <taxon>Celastraceae</taxon>
        <taxon>Tripterygium</taxon>
    </lineage>
</organism>
<accession>A0A7J7DSU8</accession>
<dbReference type="Proteomes" id="UP000593562">
    <property type="component" value="Unassembled WGS sequence"/>
</dbReference>
<evidence type="ECO:0000313" key="3">
    <source>
        <dbReference type="Proteomes" id="UP000593562"/>
    </source>
</evidence>
<dbReference type="FunCoup" id="A0A7J7DSU8">
    <property type="interactions" value="7"/>
</dbReference>
<dbReference type="InParanoid" id="A0A7J7DSU8"/>
<feature type="region of interest" description="Disordered" evidence="1">
    <location>
        <begin position="236"/>
        <end position="269"/>
    </location>
</feature>
<dbReference type="PANTHER" id="PTHR33167:SF33">
    <property type="entry name" value="MYB-CC TYPE TRANSCRIPTION FACTOR LHEQLE-CONTAINING DOMAIN-CONTAINING PROTEIN"/>
    <property type="match status" value="1"/>
</dbReference>
<dbReference type="EMBL" id="JAAARO010000004">
    <property type="protein sequence ID" value="KAF5749373.1"/>
    <property type="molecule type" value="Genomic_DNA"/>
</dbReference>
<protein>
    <submittedName>
        <fullName evidence="2">Uncharacterized protein</fullName>
    </submittedName>
</protein>
<gene>
    <name evidence="2" type="ORF">HS088_TW04G01342</name>
</gene>
<feature type="compositionally biased region" description="Low complexity" evidence="1">
    <location>
        <begin position="250"/>
        <end position="262"/>
    </location>
</feature>
<feature type="region of interest" description="Disordered" evidence="1">
    <location>
        <begin position="129"/>
        <end position="158"/>
    </location>
</feature>
<dbReference type="PANTHER" id="PTHR33167">
    <property type="entry name" value="TRANSCRIPTION FACTOR, PUTATIVE (DUF863)-RELATED"/>
    <property type="match status" value="1"/>
</dbReference>
<comment type="caution">
    <text evidence="2">The sequence shown here is derived from an EMBL/GenBank/DDBJ whole genome shotgun (WGS) entry which is preliminary data.</text>
</comment>
<keyword evidence="3" id="KW-1185">Reference proteome</keyword>
<proteinExistence type="predicted"/>
<evidence type="ECO:0000256" key="1">
    <source>
        <dbReference type="SAM" id="MobiDB-lite"/>
    </source>
</evidence>
<dbReference type="AlphaFoldDB" id="A0A7J7DSU8"/>